<feature type="repeat" description="TPR" evidence="1">
    <location>
        <begin position="406"/>
        <end position="439"/>
    </location>
</feature>
<evidence type="ECO:0000259" key="4">
    <source>
        <dbReference type="Pfam" id="PF13519"/>
    </source>
</evidence>
<keyword evidence="6" id="KW-1185">Reference proteome</keyword>
<evidence type="ECO:0000313" key="6">
    <source>
        <dbReference type="Proteomes" id="UP001163255"/>
    </source>
</evidence>
<proteinExistence type="predicted"/>
<feature type="compositionally biased region" description="Low complexity" evidence="2">
    <location>
        <begin position="546"/>
        <end position="572"/>
    </location>
</feature>
<accession>A0ABY6GVW7</accession>
<gene>
    <name evidence="5" type="ORF">NX720_01985</name>
</gene>
<feature type="region of interest" description="Disordered" evidence="2">
    <location>
        <begin position="454"/>
        <end position="617"/>
    </location>
</feature>
<feature type="compositionally biased region" description="Polar residues" evidence="2">
    <location>
        <begin position="597"/>
        <end position="608"/>
    </location>
</feature>
<keyword evidence="3" id="KW-0812">Transmembrane</keyword>
<evidence type="ECO:0000313" key="5">
    <source>
        <dbReference type="EMBL" id="UYM16727.1"/>
    </source>
</evidence>
<dbReference type="InterPro" id="IPR011990">
    <property type="entry name" value="TPR-like_helical_dom_sf"/>
</dbReference>
<protein>
    <submittedName>
        <fullName evidence="5">VWA domain-containing protein</fullName>
    </submittedName>
</protein>
<feature type="compositionally biased region" description="Low complexity" evidence="2">
    <location>
        <begin position="479"/>
        <end position="538"/>
    </location>
</feature>
<dbReference type="SMART" id="SM00028">
    <property type="entry name" value="TPR"/>
    <property type="match status" value="1"/>
</dbReference>
<name>A0ABY6GVW7_9GAMM</name>
<evidence type="ECO:0000256" key="1">
    <source>
        <dbReference type="PROSITE-ProRule" id="PRU00339"/>
    </source>
</evidence>
<feature type="transmembrane region" description="Helical" evidence="3">
    <location>
        <begin position="62"/>
        <end position="83"/>
    </location>
</feature>
<keyword evidence="3" id="KW-1133">Transmembrane helix</keyword>
<dbReference type="PROSITE" id="PS50293">
    <property type="entry name" value="TPR_REGION"/>
    <property type="match status" value="1"/>
</dbReference>
<dbReference type="SUPFAM" id="SSF53300">
    <property type="entry name" value="vWA-like"/>
    <property type="match status" value="1"/>
</dbReference>
<dbReference type="PANTHER" id="PTHR22550:SF14">
    <property type="entry name" value="VWFA DOMAIN-CONTAINING PROTEIN"/>
    <property type="match status" value="1"/>
</dbReference>
<dbReference type="RefSeq" id="WP_262599048.1">
    <property type="nucleotide sequence ID" value="NZ_CP103300.1"/>
</dbReference>
<dbReference type="InterPro" id="IPR019734">
    <property type="entry name" value="TPR_rpt"/>
</dbReference>
<dbReference type="InterPro" id="IPR036465">
    <property type="entry name" value="vWFA_dom_sf"/>
</dbReference>
<evidence type="ECO:0000256" key="2">
    <source>
        <dbReference type="SAM" id="MobiDB-lite"/>
    </source>
</evidence>
<dbReference type="Pfam" id="PF00515">
    <property type="entry name" value="TPR_1"/>
    <property type="match status" value="1"/>
</dbReference>
<sequence>MTEFFSQFHFLRPMWLLMLLPSLLLLALVWQQHKTSGSWSKVIAPELLSHLIHGETRQQQRWPVALLATGWILACIALAGPTWQKVTAPVSKSQHPLVVVADLSYHQYAADLSPDRMTRLRYKLLDLFRLRQDGLTAIVAFAGGAHTVSPLTDDTHTLSNLVPALSPDIMPEQGQNPLSGIKQAIKLLSQGAGEQGDILLITDSIPGYQISDIETLINQSGHKLSILGIGSEQGAPIAVPGGGYLKDSQGAILVPRLDKAELQQLTGAVSGQYRNLSLDNSDLDALLPKPDASDSVVKVDRQFDQWHDAGYWLVLILLPLALVGFRKGWLMVLFVLFTTLPEQQAMAVEWSALWKNTDQRGAEALDNKNPESAVQLFKDPDWKAEALYRDQKFDDAASLFAESETAQGFYNQGNALAQAGKLDDAIAAYNRAIELQPDMDDAKFNKALLEKLKQQQEQQKQQEQQNQNNKDQQQKQEQQEQNQQDQQNSENQQQQSQDSSQQDQENRDSQNQQADDQQSEQQQSEQQQSEQQESQQQEQKQEQQKQDAQQQNAQTEEQNQEQQEQHPASQQQAEKEQDEQQQQAMMEQPAEELDAQTPDQQAVENWLNTIPDDPGGLLRRKFMHQQQLRQENRQQERSW</sequence>
<dbReference type="CDD" id="cd00198">
    <property type="entry name" value="vWFA"/>
    <property type="match status" value="1"/>
</dbReference>
<feature type="compositionally biased region" description="Low complexity" evidence="2">
    <location>
        <begin position="455"/>
        <end position="471"/>
    </location>
</feature>
<dbReference type="Gene3D" id="3.40.50.410">
    <property type="entry name" value="von Willebrand factor, type A domain"/>
    <property type="match status" value="1"/>
</dbReference>
<dbReference type="InterPro" id="IPR002035">
    <property type="entry name" value="VWF_A"/>
</dbReference>
<dbReference type="Proteomes" id="UP001163255">
    <property type="component" value="Chromosome"/>
</dbReference>
<keyword evidence="3" id="KW-0472">Membrane</keyword>
<evidence type="ECO:0000256" key="3">
    <source>
        <dbReference type="SAM" id="Phobius"/>
    </source>
</evidence>
<dbReference type="Pfam" id="PF13519">
    <property type="entry name" value="VWA_2"/>
    <property type="match status" value="1"/>
</dbReference>
<dbReference type="InterPro" id="IPR050768">
    <property type="entry name" value="UPF0353/GerABKA_families"/>
</dbReference>
<dbReference type="EMBL" id="CP103300">
    <property type="protein sequence ID" value="UYM16727.1"/>
    <property type="molecule type" value="Genomic_DNA"/>
</dbReference>
<keyword evidence="1" id="KW-0802">TPR repeat</keyword>
<reference evidence="5" key="1">
    <citation type="submission" date="2022-10" db="EMBL/GenBank/DDBJ databases">
        <title>Completed Genome Sequence of two octocoral isolated bacterium, Endozoicomonas euniceicola EF212T and Endozoicomonas gorgoniicola PS125T.</title>
        <authorList>
            <person name="Chiou Y.-J."/>
            <person name="Chen Y.-H."/>
        </authorList>
    </citation>
    <scope>NUCLEOTIDE SEQUENCE</scope>
    <source>
        <strain evidence="5">EF212</strain>
    </source>
</reference>
<dbReference type="SUPFAM" id="SSF48452">
    <property type="entry name" value="TPR-like"/>
    <property type="match status" value="1"/>
</dbReference>
<feature type="domain" description="VWFA" evidence="4">
    <location>
        <begin position="97"/>
        <end position="204"/>
    </location>
</feature>
<dbReference type="Gene3D" id="1.25.40.10">
    <property type="entry name" value="Tetratricopeptide repeat domain"/>
    <property type="match status" value="1"/>
</dbReference>
<organism evidence="5 6">
    <name type="scientific">Endozoicomonas euniceicola</name>
    <dbReference type="NCBI Taxonomy" id="1234143"/>
    <lineage>
        <taxon>Bacteria</taxon>
        <taxon>Pseudomonadati</taxon>
        <taxon>Pseudomonadota</taxon>
        <taxon>Gammaproteobacteria</taxon>
        <taxon>Oceanospirillales</taxon>
        <taxon>Endozoicomonadaceae</taxon>
        <taxon>Endozoicomonas</taxon>
    </lineage>
</organism>
<dbReference type="PANTHER" id="PTHR22550">
    <property type="entry name" value="SPORE GERMINATION PROTEIN"/>
    <property type="match status" value="1"/>
</dbReference>
<dbReference type="PROSITE" id="PS50005">
    <property type="entry name" value="TPR"/>
    <property type="match status" value="1"/>
</dbReference>